<name>A0ABY7VAA9_9GAMM</name>
<organism evidence="2 3">
    <name type="scientific">Thalassomonas haliotis</name>
    <dbReference type="NCBI Taxonomy" id="485448"/>
    <lineage>
        <taxon>Bacteria</taxon>
        <taxon>Pseudomonadati</taxon>
        <taxon>Pseudomonadota</taxon>
        <taxon>Gammaproteobacteria</taxon>
        <taxon>Alteromonadales</taxon>
        <taxon>Colwelliaceae</taxon>
        <taxon>Thalassomonas</taxon>
    </lineage>
</organism>
<evidence type="ECO:0000313" key="3">
    <source>
        <dbReference type="Proteomes" id="UP001215231"/>
    </source>
</evidence>
<evidence type="ECO:0000313" key="2">
    <source>
        <dbReference type="EMBL" id="WDE10550.1"/>
    </source>
</evidence>
<reference evidence="2 3" key="1">
    <citation type="journal article" date="2022" name="Mar. Drugs">
        <title>Bioassay-Guided Fractionation Leads to the Detection of Cholic Acid Generated by the Rare Thalassomonas sp.</title>
        <authorList>
            <person name="Pheiffer F."/>
            <person name="Schneider Y.K."/>
            <person name="Hansen E.H."/>
            <person name="Andersen J.H."/>
            <person name="Isaksson J."/>
            <person name="Busche T."/>
            <person name="R C."/>
            <person name="Kalinowski J."/>
            <person name="Zyl L.V."/>
            <person name="Trindade M."/>
        </authorList>
    </citation>
    <scope>NUCLEOTIDE SEQUENCE [LARGE SCALE GENOMIC DNA]</scope>
    <source>
        <strain evidence="2 3">A5K-61T</strain>
    </source>
</reference>
<protein>
    <submittedName>
        <fullName evidence="2">Uncharacterized protein</fullName>
    </submittedName>
</protein>
<keyword evidence="1" id="KW-0732">Signal</keyword>
<feature type="signal peptide" evidence="1">
    <location>
        <begin position="1"/>
        <end position="25"/>
    </location>
</feature>
<dbReference type="Proteomes" id="UP001215231">
    <property type="component" value="Chromosome"/>
</dbReference>
<proteinExistence type="predicted"/>
<feature type="chain" id="PRO_5046487403" evidence="1">
    <location>
        <begin position="26"/>
        <end position="487"/>
    </location>
</feature>
<dbReference type="RefSeq" id="WP_274050590.1">
    <property type="nucleotide sequence ID" value="NZ_CP059693.1"/>
</dbReference>
<gene>
    <name evidence="2" type="ORF">H3N35_20130</name>
</gene>
<accession>A0ABY7VAA9</accession>
<sequence>MSKLRIKGALLHTAVLLALPCYVNANVSGLSAAALYQQKVDNWVATKVVELANTDCSNDMSIDTACNDVTVKFSDGEFDATKLDDKQTILIMDTHLEFSSVLRYRSRIKAALRQMESGSYEKNHINGYDPSFTVPKVVRDTLKEIDLFTNDNNETEFVPALWLKELYSTFQTVYSYDNYYQYIGHGNTPLLYLLEHNPKAELVIAPFPDFFGKRADLFCFPQSTEAGQTSTNLQRLNAVVTEAADNFKREMITGLGIDYINFSGGYTLETLQTDWQNQCNNALPDHNTQKALLDTMRPFYQVLFNSDGVFAFQATDVNMDADNNALDIDTSFVNRMLVGDFTTLASNLPDDGVIVDTPPSLESNRSNSKKWIDVFVNFGIGLSRPFPYNESPVMETDPLGLDSYPITSMQPSWAAPVALSRAIHIKNTEFPGEDLSYVIDDIKEKMIPADCYYSWSDWRWREYRGSCKMQDPLKHRQHEVYRLNYLP</sequence>
<keyword evidence="3" id="KW-1185">Reference proteome</keyword>
<dbReference type="EMBL" id="CP059693">
    <property type="protein sequence ID" value="WDE10550.1"/>
    <property type="molecule type" value="Genomic_DNA"/>
</dbReference>
<evidence type="ECO:0000256" key="1">
    <source>
        <dbReference type="SAM" id="SignalP"/>
    </source>
</evidence>